<gene>
    <name evidence="1" type="ORF">DOP62_09705</name>
</gene>
<protein>
    <submittedName>
        <fullName evidence="1">Uncharacterized protein</fullName>
    </submittedName>
</protein>
<organism evidence="1 2">
    <name type="scientific">Synechococcus elongatus PCC 11801</name>
    <dbReference type="NCBI Taxonomy" id="2219813"/>
    <lineage>
        <taxon>Bacteria</taxon>
        <taxon>Bacillati</taxon>
        <taxon>Cyanobacteriota</taxon>
        <taxon>Cyanophyceae</taxon>
        <taxon>Synechococcales</taxon>
        <taxon>Synechococcaceae</taxon>
        <taxon>Synechococcus</taxon>
    </lineage>
</organism>
<dbReference type="EMBL" id="CP030139">
    <property type="protein sequence ID" value="AZB72958.2"/>
    <property type="molecule type" value="Genomic_DNA"/>
</dbReference>
<sequence length="47" mass="5333">MPTLIPAQGSLTGTAWQAIQIDRFERWRSQLRMTSQSLQFVDTTPAP</sequence>
<evidence type="ECO:0000313" key="1">
    <source>
        <dbReference type="EMBL" id="AZB72958.2"/>
    </source>
</evidence>
<proteinExistence type="predicted"/>
<reference evidence="1 2" key="1">
    <citation type="journal article" date="2018" name="Sci. Rep.">
        <title>Genome Features and Biochemical Characteristics of a Robust, Fast Growing and Naturally Transformable Cyanobacterium Synechococcus elongatus PCC 11801 Isolated from India.</title>
        <authorList>
            <person name="Jaiswal D."/>
            <person name="Sengupta A."/>
            <person name="Sohoni S."/>
            <person name="Sengupta S."/>
            <person name="Phadnavis A.G."/>
            <person name="Pakrasi H.B."/>
            <person name="Wangikar P.P."/>
        </authorList>
    </citation>
    <scope>NUCLEOTIDE SEQUENCE [LARGE SCALE GENOMIC DNA]</scope>
    <source>
        <strain evidence="1 2">PCC 11801</strain>
    </source>
</reference>
<dbReference type="Proteomes" id="UP000267249">
    <property type="component" value="Chromosome"/>
</dbReference>
<dbReference type="AlphaFoldDB" id="A0AAN1QPF4"/>
<name>A0AAN1QPF4_SYNEL</name>
<evidence type="ECO:0000313" key="2">
    <source>
        <dbReference type="Proteomes" id="UP000267249"/>
    </source>
</evidence>
<accession>A0AAN1QPF4</accession>